<evidence type="ECO:0000313" key="16">
    <source>
        <dbReference type="EMBL" id="RRR69696.1"/>
    </source>
</evidence>
<keyword evidence="8" id="KW-0472">Membrane</keyword>
<dbReference type="InterPro" id="IPR029063">
    <property type="entry name" value="SAM-dependent_MTases_sf"/>
</dbReference>
<evidence type="ECO:0000256" key="1">
    <source>
        <dbReference type="ARBA" id="ARBA00022475"/>
    </source>
</evidence>
<reference evidence="16 17" key="1">
    <citation type="submission" date="2018-12" db="EMBL/GenBank/DDBJ databases">
        <title>Genome Sequence of Candidatus Viridilinea halotolerans isolated from saline sulfide-rich spring.</title>
        <authorList>
            <person name="Grouzdev D.S."/>
            <person name="Burganskaya E.I."/>
            <person name="Krutkina M.S."/>
            <person name="Sukhacheva M.V."/>
            <person name="Gorlenko V.M."/>
        </authorList>
    </citation>
    <scope>NUCLEOTIDE SEQUENCE [LARGE SCALE GENOMIC DNA]</scope>
    <source>
        <strain evidence="16">Chok-6</strain>
    </source>
</reference>
<dbReference type="Pfam" id="PF02666">
    <property type="entry name" value="PS_Dcarbxylase"/>
    <property type="match status" value="1"/>
</dbReference>
<evidence type="ECO:0000259" key="15">
    <source>
        <dbReference type="SMART" id="SM00650"/>
    </source>
</evidence>
<evidence type="ECO:0000256" key="8">
    <source>
        <dbReference type="ARBA" id="ARBA00023136"/>
    </source>
</evidence>
<sequence>MPPPLHRSAASPLRRFAASPLRLPASPPPRLPASPPPRQVLTTSPERHIVQEVAMSVQESLYFLRNLQGSFTSIGALLPTSIYAARAMASEFARRTGPRTVLEVGAGTGAITRAIVEQMGPDDRLVLYELNEEFAAFLRQRFEREPQFRRVRDQVTIVHGDVTAIDRAQRFDHIISAIPFTNLPATLVAAILDCYRAILKPDGTLTYIEYAYLRSLKRRYMDDEQRLQVDAASAILDTMLERHAFRRDTVLRNAPPAWIHHLRIVEPKAADAHNLRPLEHAHRVELGPTGLSTEALPWLFGVLALALLPPLRPARPYLALLAAALGHFFRDPPRRVVVDDSAIYAACDGRVLTVTRLHDERFGEQEWLRIAVFLSLNDVHLNRSPVAGKVERLHREHGGFAPADAADAEHNNALYTMIQGPRGPVIVAQRTGLVARRIVTWVEPGTLVAQGDRYGLIRFGSRTDVYVPADSAEPLVRPGDRVVGGETLIARYR</sequence>
<dbReference type="InterPro" id="IPR033175">
    <property type="entry name" value="PSD-A"/>
</dbReference>
<keyword evidence="5" id="KW-0949">S-adenosyl-L-methionine</keyword>
<gene>
    <name evidence="16" type="ORF">EI684_14880</name>
</gene>
<name>A0A426TW29_9CHLR</name>
<keyword evidence="9" id="KW-0865">Zymogen</keyword>
<accession>A0A426TW29</accession>
<proteinExistence type="predicted"/>
<dbReference type="Gene3D" id="3.40.50.150">
    <property type="entry name" value="Vaccinia Virus protein VP39"/>
    <property type="match status" value="1"/>
</dbReference>
<dbReference type="GO" id="GO:0008654">
    <property type="term" value="P:phospholipid biosynthetic process"/>
    <property type="evidence" value="ECO:0007669"/>
    <property type="project" value="UniProtKB-KW"/>
</dbReference>
<keyword evidence="4 16" id="KW-0808">Transferase</keyword>
<evidence type="ECO:0000256" key="9">
    <source>
        <dbReference type="ARBA" id="ARBA00023145"/>
    </source>
</evidence>
<evidence type="ECO:0000256" key="4">
    <source>
        <dbReference type="ARBA" id="ARBA00022679"/>
    </source>
</evidence>
<keyword evidence="13" id="KW-0670">Pyruvate</keyword>
<keyword evidence="11" id="KW-0456">Lyase</keyword>
<evidence type="ECO:0000256" key="11">
    <source>
        <dbReference type="ARBA" id="ARBA00023239"/>
    </source>
</evidence>
<evidence type="ECO:0000256" key="5">
    <source>
        <dbReference type="ARBA" id="ARBA00022691"/>
    </source>
</evidence>
<evidence type="ECO:0000256" key="7">
    <source>
        <dbReference type="ARBA" id="ARBA00023098"/>
    </source>
</evidence>
<keyword evidence="2" id="KW-0444">Lipid biosynthesis</keyword>
<keyword evidence="12" id="KW-1208">Phospholipid metabolism</keyword>
<dbReference type="CDD" id="cd02440">
    <property type="entry name" value="AdoMet_MTases"/>
    <property type="match status" value="1"/>
</dbReference>
<evidence type="ECO:0000256" key="3">
    <source>
        <dbReference type="ARBA" id="ARBA00022603"/>
    </source>
</evidence>
<dbReference type="GO" id="GO:0000179">
    <property type="term" value="F:rRNA (adenine-N6,N6-)-dimethyltransferase activity"/>
    <property type="evidence" value="ECO:0007669"/>
    <property type="project" value="InterPro"/>
</dbReference>
<evidence type="ECO:0000256" key="13">
    <source>
        <dbReference type="ARBA" id="ARBA00023317"/>
    </source>
</evidence>
<evidence type="ECO:0000256" key="10">
    <source>
        <dbReference type="ARBA" id="ARBA00023209"/>
    </source>
</evidence>
<evidence type="ECO:0000256" key="12">
    <source>
        <dbReference type="ARBA" id="ARBA00023264"/>
    </source>
</evidence>
<evidence type="ECO:0000256" key="6">
    <source>
        <dbReference type="ARBA" id="ARBA00022793"/>
    </source>
</evidence>
<dbReference type="InterPro" id="IPR003817">
    <property type="entry name" value="PS_Dcarbxylase"/>
</dbReference>
<comment type="caution">
    <text evidence="16">The sequence shown here is derived from an EMBL/GenBank/DDBJ whole genome shotgun (WGS) entry which is preliminary data.</text>
</comment>
<dbReference type="AlphaFoldDB" id="A0A426TW29"/>
<feature type="domain" description="Ribosomal RNA adenine methylase transferase N-terminal" evidence="15">
    <location>
        <begin position="84"/>
        <end position="244"/>
    </location>
</feature>
<dbReference type="PANTHER" id="PTHR35809">
    <property type="entry name" value="ARCHAETIDYLSERINE DECARBOXYLASE PROENZYME-RELATED"/>
    <property type="match status" value="1"/>
</dbReference>
<dbReference type="SUPFAM" id="SSF53335">
    <property type="entry name" value="S-adenosyl-L-methionine-dependent methyltransferases"/>
    <property type="match status" value="1"/>
</dbReference>
<dbReference type="EMBL" id="RSAS01000596">
    <property type="protein sequence ID" value="RRR69696.1"/>
    <property type="molecule type" value="Genomic_DNA"/>
</dbReference>
<protein>
    <submittedName>
        <fullName evidence="16">Methyltransferase domain-containing protein</fullName>
    </submittedName>
</protein>
<keyword evidence="3 16" id="KW-0489">Methyltransferase</keyword>
<dbReference type="SMART" id="SM00650">
    <property type="entry name" value="rADc"/>
    <property type="match status" value="1"/>
</dbReference>
<keyword evidence="1" id="KW-1003">Cell membrane</keyword>
<dbReference type="GO" id="GO:0004609">
    <property type="term" value="F:phosphatidylserine decarboxylase activity"/>
    <property type="evidence" value="ECO:0007669"/>
    <property type="project" value="InterPro"/>
</dbReference>
<dbReference type="InterPro" id="IPR020598">
    <property type="entry name" value="rRNA_Ade_methylase_Trfase_N"/>
</dbReference>
<dbReference type="InterPro" id="IPR041698">
    <property type="entry name" value="Methyltransf_25"/>
</dbReference>
<keyword evidence="6" id="KW-0210">Decarboxylase</keyword>
<dbReference type="PANTHER" id="PTHR35809:SF1">
    <property type="entry name" value="ARCHAETIDYLSERINE DECARBOXYLASE PROENZYME-RELATED"/>
    <property type="match status" value="1"/>
</dbReference>
<dbReference type="Pfam" id="PF13649">
    <property type="entry name" value="Methyltransf_25"/>
    <property type="match status" value="1"/>
</dbReference>
<dbReference type="Proteomes" id="UP000280307">
    <property type="component" value="Unassembled WGS sequence"/>
</dbReference>
<evidence type="ECO:0000256" key="2">
    <source>
        <dbReference type="ARBA" id="ARBA00022516"/>
    </source>
</evidence>
<organism evidence="16 17">
    <name type="scientific">Candidatus Viridilinea halotolerans</name>
    <dbReference type="NCBI Taxonomy" id="2491704"/>
    <lineage>
        <taxon>Bacteria</taxon>
        <taxon>Bacillati</taxon>
        <taxon>Chloroflexota</taxon>
        <taxon>Chloroflexia</taxon>
        <taxon>Chloroflexales</taxon>
        <taxon>Chloroflexineae</taxon>
        <taxon>Oscillochloridaceae</taxon>
        <taxon>Candidatus Viridilinea</taxon>
    </lineage>
</organism>
<keyword evidence="10" id="KW-0594">Phospholipid biosynthesis</keyword>
<evidence type="ECO:0000256" key="14">
    <source>
        <dbReference type="SAM" id="MobiDB-lite"/>
    </source>
</evidence>
<evidence type="ECO:0000313" key="17">
    <source>
        <dbReference type="Proteomes" id="UP000280307"/>
    </source>
</evidence>
<feature type="region of interest" description="Disordered" evidence="14">
    <location>
        <begin position="1"/>
        <end position="41"/>
    </location>
</feature>
<feature type="compositionally biased region" description="Pro residues" evidence="14">
    <location>
        <begin position="25"/>
        <end position="38"/>
    </location>
</feature>
<keyword evidence="7" id="KW-0443">Lipid metabolism</keyword>